<comment type="caution">
    <text evidence="1">The sequence shown here is derived from an EMBL/GenBank/DDBJ whole genome shotgun (WGS) entry which is preliminary data.</text>
</comment>
<reference evidence="1 2" key="2">
    <citation type="submission" date="2018-04" db="EMBL/GenBank/DDBJ databases">
        <title>Genomic sequence of a freshwater isolate of Shewanella morhuae.</title>
        <authorList>
            <person name="Castillo D.E."/>
            <person name="Gram L."/>
        </authorList>
    </citation>
    <scope>NUCLEOTIDE SEQUENCE [LARGE SCALE GENOMIC DNA]</scope>
    <source>
        <strain evidence="1 2">CW7</strain>
    </source>
</reference>
<keyword evidence="2" id="KW-1185">Reference proteome</keyword>
<dbReference type="SUPFAM" id="SSF53383">
    <property type="entry name" value="PLP-dependent transferases"/>
    <property type="match status" value="1"/>
</dbReference>
<evidence type="ECO:0008006" key="3">
    <source>
        <dbReference type="Google" id="ProtNLM"/>
    </source>
</evidence>
<reference evidence="1 2" key="1">
    <citation type="submission" date="2018-03" db="EMBL/GenBank/DDBJ databases">
        <authorList>
            <person name="Dailey F.E."/>
        </authorList>
    </citation>
    <scope>NUCLEOTIDE SEQUENCE [LARGE SCALE GENOMIC DNA]</scope>
    <source>
        <strain evidence="1 2">CW7</strain>
    </source>
</reference>
<gene>
    <name evidence="1" type="ORF">C9I43_09550</name>
</gene>
<evidence type="ECO:0000313" key="2">
    <source>
        <dbReference type="Proteomes" id="UP000240506"/>
    </source>
</evidence>
<name>A0ABX5HX29_9GAMM</name>
<accession>A0ABX5HX29</accession>
<dbReference type="Proteomes" id="UP000240506">
    <property type="component" value="Unassembled WGS sequence"/>
</dbReference>
<dbReference type="RefSeq" id="WP_107883293.1">
    <property type="nucleotide sequence ID" value="NZ_PYSG01000002.1"/>
</dbReference>
<dbReference type="InterPro" id="IPR015424">
    <property type="entry name" value="PyrdxlP-dep_Trfase"/>
</dbReference>
<protein>
    <recommendedName>
        <fullName evidence="3">DegT/DnrJ/EryC1/StrS aminotransferase family protein</fullName>
    </recommendedName>
</protein>
<proteinExistence type="predicted"/>
<organism evidence="1 2">
    <name type="scientific">Shewanella morhuae</name>
    <dbReference type="NCBI Taxonomy" id="365591"/>
    <lineage>
        <taxon>Bacteria</taxon>
        <taxon>Pseudomonadati</taxon>
        <taxon>Pseudomonadota</taxon>
        <taxon>Gammaproteobacteria</taxon>
        <taxon>Alteromonadales</taxon>
        <taxon>Shewanellaceae</taxon>
        <taxon>Shewanella</taxon>
    </lineage>
</organism>
<sequence length="322" mass="36781">MAIGGYNQLSLTSFNTQLDIKAYQFQSARAALYAYLNVVKIKKLYVPNYICDSIFSALESLNVNVIFYSINDLLLPDNISECTSTNDSKILLVNYFGLLSEQIKILTTIRPESFIVDNSQALFCEHIEGTTSIYSPRKFLGIPDGGLLRTSINIEMPEDCYDASKNCGHLLLRAAGYVQAGYSQFLEAEQALECFIPKKMSVISAYLINCADINRIKEKRQRNYKFLYDKFKSLNQLQLPINGQVPLCYPLKISHDVGSVYKQLIDNGIYLPRYWKSEFSGEVGVYMFQNTLFLPIDERLEEDDVQALSDIIEQRIENEYSR</sequence>
<dbReference type="EMBL" id="PYSG01000002">
    <property type="protein sequence ID" value="PTA50729.1"/>
    <property type="molecule type" value="Genomic_DNA"/>
</dbReference>
<evidence type="ECO:0000313" key="1">
    <source>
        <dbReference type="EMBL" id="PTA50729.1"/>
    </source>
</evidence>